<dbReference type="Proteomes" id="UP000038040">
    <property type="component" value="Unplaced"/>
</dbReference>
<protein>
    <submittedName>
        <fullName evidence="1 4">Uncharacterized protein</fullName>
    </submittedName>
</protein>
<evidence type="ECO:0000313" key="1">
    <source>
        <dbReference type="EMBL" id="VDN58631.1"/>
    </source>
</evidence>
<dbReference type="WBParaSite" id="DME_0000472101-mRNA-1">
    <property type="protein sequence ID" value="DME_0000472101-mRNA-1"/>
    <property type="gene ID" value="DME_0000472101"/>
</dbReference>
<accession>A0A0N4UBW3</accession>
<name>A0A0N4UBW3_DRAME</name>
<reference evidence="4" key="1">
    <citation type="submission" date="2017-02" db="UniProtKB">
        <authorList>
            <consortium name="WormBaseParasite"/>
        </authorList>
    </citation>
    <scope>IDENTIFICATION</scope>
</reference>
<sequence length="43" mass="5120">MDLLFFHISKLTLRIIFDWLSVKRNVFTRSAPIIFNSILLLIN</sequence>
<dbReference type="Proteomes" id="UP000274756">
    <property type="component" value="Unassembled WGS sequence"/>
</dbReference>
<evidence type="ECO:0000313" key="2">
    <source>
        <dbReference type="Proteomes" id="UP000038040"/>
    </source>
</evidence>
<evidence type="ECO:0000313" key="4">
    <source>
        <dbReference type="WBParaSite" id="DME_0000472101-mRNA-1"/>
    </source>
</evidence>
<dbReference type="AlphaFoldDB" id="A0A0N4UBW3"/>
<dbReference type="EMBL" id="UYYG01001170">
    <property type="protein sequence ID" value="VDN58631.1"/>
    <property type="molecule type" value="Genomic_DNA"/>
</dbReference>
<keyword evidence="3" id="KW-1185">Reference proteome</keyword>
<reference evidence="1 3" key="2">
    <citation type="submission" date="2018-11" db="EMBL/GenBank/DDBJ databases">
        <authorList>
            <consortium name="Pathogen Informatics"/>
        </authorList>
    </citation>
    <scope>NUCLEOTIDE SEQUENCE [LARGE SCALE GENOMIC DNA]</scope>
</reference>
<organism evidence="2 4">
    <name type="scientific">Dracunculus medinensis</name>
    <name type="common">Guinea worm</name>
    <dbReference type="NCBI Taxonomy" id="318479"/>
    <lineage>
        <taxon>Eukaryota</taxon>
        <taxon>Metazoa</taxon>
        <taxon>Ecdysozoa</taxon>
        <taxon>Nematoda</taxon>
        <taxon>Chromadorea</taxon>
        <taxon>Rhabditida</taxon>
        <taxon>Spirurina</taxon>
        <taxon>Dracunculoidea</taxon>
        <taxon>Dracunculidae</taxon>
        <taxon>Dracunculus</taxon>
    </lineage>
</organism>
<evidence type="ECO:0000313" key="3">
    <source>
        <dbReference type="Proteomes" id="UP000274756"/>
    </source>
</evidence>
<gene>
    <name evidence="1" type="ORF">DME_LOCUS8604</name>
</gene>
<proteinExistence type="predicted"/>